<dbReference type="EMBL" id="MTYJ01000217">
    <property type="protein sequence ID" value="OWA51188.1"/>
    <property type="molecule type" value="Genomic_DNA"/>
</dbReference>
<evidence type="ECO:0000313" key="2">
    <source>
        <dbReference type="Proteomes" id="UP000192578"/>
    </source>
</evidence>
<proteinExistence type="predicted"/>
<comment type="caution">
    <text evidence="1">The sequence shown here is derived from an EMBL/GenBank/DDBJ whole genome shotgun (WGS) entry which is preliminary data.</text>
</comment>
<accession>A0A9X6NEH1</accession>
<protein>
    <submittedName>
        <fullName evidence="1">Uncharacterized protein</fullName>
    </submittedName>
</protein>
<keyword evidence="2" id="KW-1185">Reference proteome</keyword>
<dbReference type="AlphaFoldDB" id="A0A9X6NEH1"/>
<evidence type="ECO:0000313" key="1">
    <source>
        <dbReference type="EMBL" id="OWA51188.1"/>
    </source>
</evidence>
<gene>
    <name evidence="1" type="ORF">BV898_15681</name>
</gene>
<name>A0A9X6NEH1_HYPEX</name>
<reference evidence="2" key="1">
    <citation type="submission" date="2017-01" db="EMBL/GenBank/DDBJ databases">
        <title>Comparative genomics of anhydrobiosis in the tardigrade Hypsibius dujardini.</title>
        <authorList>
            <person name="Yoshida Y."/>
            <person name="Koutsovoulos G."/>
            <person name="Laetsch D."/>
            <person name="Stevens L."/>
            <person name="Kumar S."/>
            <person name="Horikawa D."/>
            <person name="Ishino K."/>
            <person name="Komine S."/>
            <person name="Tomita M."/>
            <person name="Blaxter M."/>
            <person name="Arakawa K."/>
        </authorList>
    </citation>
    <scope>NUCLEOTIDE SEQUENCE [LARGE SCALE GENOMIC DNA]</scope>
    <source>
        <strain evidence="2">Z151</strain>
    </source>
</reference>
<sequence>MDCVIPFEDLSPKIILITTDNASLNCEDTNGMWAPLKKERALLNYNDMILIILWCAVHRSSLGFDDLEKQVPEVHRLIRDCSDVVKRFKKEAQADTLTLDELIKHIGYAVTDLIALQQEPLIGGWEEKGVKLLTIDGDKRTFFGVESEPSRRSGDRTRTCPFFGLSPRFGSEFSL</sequence>
<dbReference type="Proteomes" id="UP000192578">
    <property type="component" value="Unassembled WGS sequence"/>
</dbReference>
<organism evidence="1 2">
    <name type="scientific">Hypsibius exemplaris</name>
    <name type="common">Freshwater tardigrade</name>
    <dbReference type="NCBI Taxonomy" id="2072580"/>
    <lineage>
        <taxon>Eukaryota</taxon>
        <taxon>Metazoa</taxon>
        <taxon>Ecdysozoa</taxon>
        <taxon>Tardigrada</taxon>
        <taxon>Eutardigrada</taxon>
        <taxon>Parachela</taxon>
        <taxon>Hypsibioidea</taxon>
        <taxon>Hypsibiidae</taxon>
        <taxon>Hypsibius</taxon>
    </lineage>
</organism>